<dbReference type="STRING" id="5078.A0A135LMY1"/>
<dbReference type="PANTHER" id="PTHR43201">
    <property type="entry name" value="ACYL-COA SYNTHETASE"/>
    <property type="match status" value="1"/>
</dbReference>
<evidence type="ECO:0000313" key="3">
    <source>
        <dbReference type="EMBL" id="KXG50315.1"/>
    </source>
</evidence>
<dbReference type="Gene3D" id="3.40.50.12780">
    <property type="entry name" value="N-terminal domain of ligase-like"/>
    <property type="match status" value="1"/>
</dbReference>
<dbReference type="GeneID" id="63709296"/>
<dbReference type="GO" id="GO:0031956">
    <property type="term" value="F:medium-chain fatty acid-CoA ligase activity"/>
    <property type="evidence" value="ECO:0007669"/>
    <property type="project" value="TreeGrafter"/>
</dbReference>
<dbReference type="InterPro" id="IPR045851">
    <property type="entry name" value="AMP-bd_C_sf"/>
</dbReference>
<accession>A0A135LMY1</accession>
<dbReference type="Pfam" id="PF00501">
    <property type="entry name" value="AMP-binding"/>
    <property type="match status" value="1"/>
</dbReference>
<dbReference type="EMBL" id="LHQR01000048">
    <property type="protein sequence ID" value="KXG50315.1"/>
    <property type="molecule type" value="Genomic_DNA"/>
</dbReference>
<name>A0A135LMY1_PENPA</name>
<dbReference type="InterPro" id="IPR000873">
    <property type="entry name" value="AMP-dep_synth/lig_dom"/>
</dbReference>
<dbReference type="OMA" id="DTICCPW"/>
<dbReference type="GO" id="GO:0006631">
    <property type="term" value="P:fatty acid metabolic process"/>
    <property type="evidence" value="ECO:0007669"/>
    <property type="project" value="TreeGrafter"/>
</dbReference>
<dbReference type="InterPro" id="IPR025110">
    <property type="entry name" value="AMP-bd_C"/>
</dbReference>
<dbReference type="OrthoDB" id="10253115at2759"/>
<dbReference type="SUPFAM" id="SSF56801">
    <property type="entry name" value="Acetyl-CoA synthetase-like"/>
    <property type="match status" value="1"/>
</dbReference>
<feature type="domain" description="AMP-dependent synthetase/ligase" evidence="1">
    <location>
        <begin position="34"/>
        <end position="420"/>
    </location>
</feature>
<dbReference type="RefSeq" id="XP_040648851.1">
    <property type="nucleotide sequence ID" value="XM_040793996.1"/>
</dbReference>
<evidence type="ECO:0000313" key="4">
    <source>
        <dbReference type="Proteomes" id="UP000070168"/>
    </source>
</evidence>
<organism evidence="3 4">
    <name type="scientific">Penicillium patulum</name>
    <name type="common">Penicillium griseofulvum</name>
    <dbReference type="NCBI Taxonomy" id="5078"/>
    <lineage>
        <taxon>Eukaryota</taxon>
        <taxon>Fungi</taxon>
        <taxon>Dikarya</taxon>
        <taxon>Ascomycota</taxon>
        <taxon>Pezizomycotina</taxon>
        <taxon>Eurotiomycetes</taxon>
        <taxon>Eurotiomycetidae</taxon>
        <taxon>Eurotiales</taxon>
        <taxon>Aspergillaceae</taxon>
        <taxon>Penicillium</taxon>
    </lineage>
</organism>
<dbReference type="AlphaFoldDB" id="A0A135LMY1"/>
<evidence type="ECO:0000259" key="1">
    <source>
        <dbReference type="Pfam" id="PF00501"/>
    </source>
</evidence>
<gene>
    <name evidence="3" type="ORF">PGRI_062820</name>
</gene>
<reference evidence="3 4" key="1">
    <citation type="journal article" date="2016" name="BMC Genomics">
        <title>Genome sequencing and secondary metabolism of the postharvest pathogen Penicillium griseofulvum.</title>
        <authorList>
            <person name="Banani H."/>
            <person name="Marcet-Houben M."/>
            <person name="Ballester A.R."/>
            <person name="Abbruscato P."/>
            <person name="Gonzalez-Candelas L."/>
            <person name="Gabaldon T."/>
            <person name="Spadaro D."/>
        </authorList>
    </citation>
    <scope>NUCLEOTIDE SEQUENCE [LARGE SCALE GENOMIC DNA]</scope>
    <source>
        <strain evidence="3 4">PG3</strain>
    </source>
</reference>
<dbReference type="Pfam" id="PF13193">
    <property type="entry name" value="AMP-binding_C"/>
    <property type="match status" value="1"/>
</dbReference>
<comment type="caution">
    <text evidence="3">The sequence shown here is derived from an EMBL/GenBank/DDBJ whole genome shotgun (WGS) entry which is preliminary data.</text>
</comment>
<dbReference type="Proteomes" id="UP000070168">
    <property type="component" value="Unassembled WGS sequence"/>
</dbReference>
<proteinExistence type="predicted"/>
<evidence type="ECO:0000259" key="2">
    <source>
        <dbReference type="Pfam" id="PF13193"/>
    </source>
</evidence>
<feature type="domain" description="AMP-binding enzyme C-terminal" evidence="2">
    <location>
        <begin position="475"/>
        <end position="557"/>
    </location>
</feature>
<dbReference type="InterPro" id="IPR042099">
    <property type="entry name" value="ANL_N_sf"/>
</dbReference>
<protein>
    <submittedName>
        <fullName evidence="3">AMP-dependent synthetase/ligase</fullName>
    </submittedName>
</protein>
<dbReference type="PROSITE" id="PS00455">
    <property type="entry name" value="AMP_BINDING"/>
    <property type="match status" value="1"/>
</dbReference>
<dbReference type="InterPro" id="IPR020845">
    <property type="entry name" value="AMP-binding_CS"/>
</dbReference>
<dbReference type="PANTHER" id="PTHR43201:SF6">
    <property type="entry name" value="ACYL COA SYNTHETASE (EUROFUNG)"/>
    <property type="match status" value="1"/>
</dbReference>
<sequence length="577" mass="63082">MSQQDAHRRIQQKPSHTKGLLEPALQNWTFGGLLQRQAEQFPNKIAVSCPGTPNPITYRQLNDRTKLLGEALIANGISVGDRVGIFAGNILEYVEVVLATARIGGIIVLLNTFYTTEEIKRALQFTGCSLLFITGNLGKRSMSPCIDELNEIIKPQKSELPDLRSIVLLSGHYPNSSNLRSYTDFIKIPPNGAKTASVYQSIETKITPETVCNFQFTSGTTGMPKTVMLTHFNVINNGFLIGARIGLTPDDTICCPWPLFHSSGFVVGLITSLCHGATLILPSPIFDPAATARALISEKCTGLQGVPTMFAAVLEWCRQRGTHMPPLRTGIIGGSPVSPALLRELQHEFALQDLGIAYGMTETSPLSFLSKGFESDGTHTWMEILPHTTAKIVDAQGITVPIKKPGELCVSGYLLQRGYYQNQEKTGEVMRVHEDGVLWMHTGDEAIMDEKGRCRISGRIKDTIIRGGENIYPTEIEDRLNEHPAISMSAVVGIQDAKYGEIVAAFLQLKHGENPCAKEHISEWVQQTLGKHKVPALVFHLGVDGVPGDFPKTASGKIKKVDLVAIGTQLVRRAGKL</sequence>
<keyword evidence="4" id="KW-1185">Reference proteome</keyword>
<keyword evidence="3" id="KW-0436">Ligase</keyword>
<dbReference type="Gene3D" id="3.30.300.30">
    <property type="match status" value="1"/>
</dbReference>